<feature type="transmembrane region" description="Helical" evidence="1">
    <location>
        <begin position="910"/>
        <end position="936"/>
    </location>
</feature>
<keyword evidence="1" id="KW-0472">Membrane</keyword>
<dbReference type="EMBL" id="MEWR01000023">
    <property type="protein sequence ID" value="OGC81623.1"/>
    <property type="molecule type" value="Genomic_DNA"/>
</dbReference>
<name>A0A1F4XKK9_9BACT</name>
<dbReference type="InterPro" id="IPR001036">
    <property type="entry name" value="Acrflvin-R"/>
</dbReference>
<feature type="transmembrane region" description="Helical" evidence="1">
    <location>
        <begin position="806"/>
        <end position="826"/>
    </location>
</feature>
<feature type="transmembrane region" description="Helical" evidence="1">
    <location>
        <begin position="419"/>
        <end position="439"/>
    </location>
</feature>
<proteinExistence type="predicted"/>
<gene>
    <name evidence="2" type="ORF">A2V81_05125</name>
</gene>
<feature type="transmembrane region" description="Helical" evidence="1">
    <location>
        <begin position="877"/>
        <end position="898"/>
    </location>
</feature>
<organism evidence="2 3">
    <name type="scientific">Candidatus Abawacabacteria bacterium RBG_16_42_10</name>
    <dbReference type="NCBI Taxonomy" id="1817814"/>
    <lineage>
        <taxon>Bacteria</taxon>
        <taxon>Candidatus Abawacaibacteriota</taxon>
    </lineage>
</organism>
<evidence type="ECO:0000313" key="2">
    <source>
        <dbReference type="EMBL" id="OGC81623.1"/>
    </source>
</evidence>
<dbReference type="AlphaFoldDB" id="A0A1F4XKK9"/>
<dbReference type="Gene3D" id="3.30.70.1440">
    <property type="entry name" value="Multidrug efflux transporter AcrB pore domain"/>
    <property type="match status" value="1"/>
</dbReference>
<dbReference type="Gene3D" id="3.30.70.1430">
    <property type="entry name" value="Multidrug efflux transporter AcrB pore domain"/>
    <property type="match status" value="2"/>
</dbReference>
<dbReference type="Gene3D" id="1.20.1640.10">
    <property type="entry name" value="Multidrug efflux transporter AcrB transmembrane domain"/>
    <property type="match status" value="4"/>
</dbReference>
<keyword evidence="1" id="KW-1133">Transmembrane helix</keyword>
<dbReference type="Proteomes" id="UP000177614">
    <property type="component" value="Unassembled WGS sequence"/>
</dbReference>
<feature type="transmembrane region" description="Helical" evidence="1">
    <location>
        <begin position="521"/>
        <end position="538"/>
    </location>
</feature>
<dbReference type="Pfam" id="PF00873">
    <property type="entry name" value="ACR_tran"/>
    <property type="match status" value="3"/>
</dbReference>
<dbReference type="SUPFAM" id="SSF82693">
    <property type="entry name" value="Multidrug efflux transporter AcrB pore domain, PN1, PN2, PC1 and PC2 subdomains"/>
    <property type="match status" value="1"/>
</dbReference>
<evidence type="ECO:0000256" key="1">
    <source>
        <dbReference type="SAM" id="Phobius"/>
    </source>
</evidence>
<dbReference type="PANTHER" id="PTHR32063:SF0">
    <property type="entry name" value="SWARMING MOTILITY PROTEIN SWRC"/>
    <property type="match status" value="1"/>
</dbReference>
<reference evidence="2 3" key="1">
    <citation type="journal article" date="2016" name="Nat. Commun.">
        <title>Thousands of microbial genomes shed light on interconnected biogeochemical processes in an aquifer system.</title>
        <authorList>
            <person name="Anantharaman K."/>
            <person name="Brown C.T."/>
            <person name="Hug L.A."/>
            <person name="Sharon I."/>
            <person name="Castelle C.J."/>
            <person name="Probst A.J."/>
            <person name="Thomas B.C."/>
            <person name="Singh A."/>
            <person name="Wilkins M.J."/>
            <person name="Karaoz U."/>
            <person name="Brodie E.L."/>
            <person name="Williams K.H."/>
            <person name="Hubbard S.S."/>
            <person name="Banfield J.F."/>
        </authorList>
    </citation>
    <scope>NUCLEOTIDE SEQUENCE [LARGE SCALE GENOMIC DNA]</scope>
</reference>
<feature type="transmembrane region" description="Helical" evidence="1">
    <location>
        <begin position="445"/>
        <end position="478"/>
    </location>
</feature>
<feature type="transmembrane region" description="Helical" evidence="1">
    <location>
        <begin position="348"/>
        <end position="368"/>
    </location>
</feature>
<evidence type="ECO:0008006" key="4">
    <source>
        <dbReference type="Google" id="ProtNLM"/>
    </source>
</evidence>
<evidence type="ECO:0000313" key="3">
    <source>
        <dbReference type="Proteomes" id="UP000177614"/>
    </source>
</evidence>
<feature type="transmembrane region" description="Helical" evidence="1">
    <location>
        <begin position="374"/>
        <end position="398"/>
    </location>
</feature>
<feature type="transmembrane region" description="Helical" evidence="1">
    <location>
        <begin position="832"/>
        <end position="856"/>
    </location>
</feature>
<dbReference type="GO" id="GO:0042910">
    <property type="term" value="F:xenobiotic transmembrane transporter activity"/>
    <property type="evidence" value="ECO:0007669"/>
    <property type="project" value="TreeGrafter"/>
</dbReference>
<dbReference type="Gene3D" id="3.30.70.1320">
    <property type="entry name" value="Multidrug efflux transporter AcrB pore domain like"/>
    <property type="match status" value="2"/>
</dbReference>
<dbReference type="GO" id="GO:0005886">
    <property type="term" value="C:plasma membrane"/>
    <property type="evidence" value="ECO:0007669"/>
    <property type="project" value="TreeGrafter"/>
</dbReference>
<dbReference type="PRINTS" id="PR00702">
    <property type="entry name" value="ACRIFLAVINRP"/>
</dbReference>
<sequence>MKLTEWVLKNPKSFWAVLAVFLVLAGVALIVTPMRMMPSLESPILGVVTRSEGNPATIEEQITIPIEETVKDLSHIRTVKAASTMNTSLVLIQYEWGTDMQQAKSLLLTKVSEFENKLKVSHEKPVVITVDPLNLPVVVYGFTGTGTLNTGTGSLGTGSGSLDKLRKDVEKLADSIRIGSGLSSSENRGIRAALVGGGKFSLSELSNVFISGKIDYQAETVNFSEGVDEQSIDEESGTGSMLVEASSSDMAVEKDMEMFSGYTFDGKEGVELAIYGEQNADSRDIIQKVAEKIENFKAKNLNYEVTKVYDNSHFISLLAENMEDELLISIILAALMLLIFLQSARAMWIVLITIPISLAGAFVIFPLFNMSLNSSTLVGLLLAIGRLVDDSIVVIHAVHRHIKAGMSKVEAAITGVKEVYLAILSATVIMMLAVLPLAFAPGLTGIMFVGIAVPILAALAVSFFVSVTLTPLLAVTFFKHGIKEGSRWNPLTWFYRLAEFLLHGLEIGYGKVLQFCLKNRFLALFIAILIAGSGFNLWQKIGSEMMPLSDTAQISLMYDFKAEIFPEDRIKQSLAIEKLFLTQPEVAHISSELGMVSDSFIAVNGFNPMMENSVSALVTLKDKGERQTSIWDVIDRLAPELQKNPAIAKVTMKEMGADVMATAGAPAEIVFSAQNRTFLQFFAKEAFAKAQGIDDLKLPHATGIDNQMLLWRENFKPSVIIGGFYRQGKTPSMQLVGKMWGEAERLKQDVLKRSNITDYSTVTITGRGDMVEMMDATNIMVKNLLIAAILIFFTLIIFFRSFSLPFIIFLAIPLELTGVLGALYLMQQTFSTVSILGIIVLNGIDVATAILLIDFLQNYKAKTKVARNKHIISAATIRLRPVLMTVLITILVLIPLAFYPKAGIDAFSPLATVILGGLTMSSVLVLIVVPTLFTIFDDFRMRKKSKLITTN</sequence>
<protein>
    <recommendedName>
        <fullName evidence="4">SSD domain-containing protein</fullName>
    </recommendedName>
</protein>
<keyword evidence="1" id="KW-0812">Transmembrane</keyword>
<dbReference type="SUPFAM" id="SSF82866">
    <property type="entry name" value="Multidrug efflux transporter AcrB transmembrane domain"/>
    <property type="match status" value="2"/>
</dbReference>
<dbReference type="PANTHER" id="PTHR32063">
    <property type="match status" value="1"/>
</dbReference>
<feature type="transmembrane region" description="Helical" evidence="1">
    <location>
        <begin position="326"/>
        <end position="341"/>
    </location>
</feature>
<comment type="caution">
    <text evidence="2">The sequence shown here is derived from an EMBL/GenBank/DDBJ whole genome shotgun (WGS) entry which is preliminary data.</text>
</comment>
<dbReference type="STRING" id="1817814.A2V81_05125"/>
<accession>A0A1F4XKK9</accession>
<feature type="transmembrane region" description="Helical" evidence="1">
    <location>
        <begin position="779"/>
        <end position="799"/>
    </location>
</feature>